<keyword evidence="1" id="KW-0805">Transcription regulation</keyword>
<dbReference type="SMART" id="SM00342">
    <property type="entry name" value="HTH_ARAC"/>
    <property type="match status" value="1"/>
</dbReference>
<dbReference type="InterPro" id="IPR018062">
    <property type="entry name" value="HTH_AraC-typ_CS"/>
</dbReference>
<evidence type="ECO:0000256" key="1">
    <source>
        <dbReference type="ARBA" id="ARBA00023015"/>
    </source>
</evidence>
<comment type="caution">
    <text evidence="5">The sequence shown here is derived from an EMBL/GenBank/DDBJ whole genome shotgun (WGS) entry which is preliminary data.</text>
</comment>
<dbReference type="EMBL" id="JBHRTS010000004">
    <property type="protein sequence ID" value="MFC3194408.1"/>
    <property type="molecule type" value="Genomic_DNA"/>
</dbReference>
<organism evidence="5 6">
    <name type="scientific">Marinicella sediminis</name>
    <dbReference type="NCBI Taxonomy" id="1792834"/>
    <lineage>
        <taxon>Bacteria</taxon>
        <taxon>Pseudomonadati</taxon>
        <taxon>Pseudomonadota</taxon>
        <taxon>Gammaproteobacteria</taxon>
        <taxon>Lysobacterales</taxon>
        <taxon>Marinicellaceae</taxon>
        <taxon>Marinicella</taxon>
    </lineage>
</organism>
<dbReference type="PROSITE" id="PS00041">
    <property type="entry name" value="HTH_ARAC_FAMILY_1"/>
    <property type="match status" value="1"/>
</dbReference>
<proteinExistence type="predicted"/>
<reference evidence="6" key="1">
    <citation type="journal article" date="2019" name="Int. J. Syst. Evol. Microbiol.">
        <title>The Global Catalogue of Microorganisms (GCM) 10K type strain sequencing project: providing services to taxonomists for standard genome sequencing and annotation.</title>
        <authorList>
            <consortium name="The Broad Institute Genomics Platform"/>
            <consortium name="The Broad Institute Genome Sequencing Center for Infectious Disease"/>
            <person name="Wu L."/>
            <person name="Ma J."/>
        </authorList>
    </citation>
    <scope>NUCLEOTIDE SEQUENCE [LARGE SCALE GENOMIC DNA]</scope>
    <source>
        <strain evidence="6">KCTC 42953</strain>
    </source>
</reference>
<evidence type="ECO:0000259" key="4">
    <source>
        <dbReference type="PROSITE" id="PS01124"/>
    </source>
</evidence>
<feature type="domain" description="HTH araC/xylS-type" evidence="4">
    <location>
        <begin position="6"/>
        <end position="104"/>
    </location>
</feature>
<sequence length="190" mass="21551">MDVRIAHVIDHINEHLAEPMNNRELAQIACLSEAQFYPLFKREAGMPPGQLITHLRLSKAHEQLLLGSVNIQQLSEQCGYRNYETFSRAFKAKFALAPDDLAKIVDHIKELQSDPDGVFVLAVDADDQPHMESMLKTIIEQHCISDEQLKDAVFFKVQDQPADRHNHQVRIKNKFTVSAATDLSGLLEHT</sequence>
<keyword evidence="2" id="KW-0238">DNA-binding</keyword>
<dbReference type="InterPro" id="IPR009057">
    <property type="entry name" value="Homeodomain-like_sf"/>
</dbReference>
<evidence type="ECO:0000313" key="5">
    <source>
        <dbReference type="EMBL" id="MFC3194408.1"/>
    </source>
</evidence>
<dbReference type="SUPFAM" id="SSF46689">
    <property type="entry name" value="Homeodomain-like"/>
    <property type="match status" value="2"/>
</dbReference>
<evidence type="ECO:0000256" key="2">
    <source>
        <dbReference type="ARBA" id="ARBA00023125"/>
    </source>
</evidence>
<keyword evidence="3" id="KW-0804">Transcription</keyword>
<accession>A0ABV7JDV4</accession>
<evidence type="ECO:0000256" key="3">
    <source>
        <dbReference type="ARBA" id="ARBA00023163"/>
    </source>
</evidence>
<evidence type="ECO:0000313" key="6">
    <source>
        <dbReference type="Proteomes" id="UP001595533"/>
    </source>
</evidence>
<dbReference type="Gene3D" id="1.10.10.60">
    <property type="entry name" value="Homeodomain-like"/>
    <property type="match status" value="2"/>
</dbReference>
<gene>
    <name evidence="5" type="ORF">ACFODZ_09165</name>
</gene>
<dbReference type="InterPro" id="IPR018060">
    <property type="entry name" value="HTH_AraC"/>
</dbReference>
<dbReference type="PANTHER" id="PTHR46796">
    <property type="entry name" value="HTH-TYPE TRANSCRIPTIONAL ACTIVATOR RHAS-RELATED"/>
    <property type="match status" value="1"/>
</dbReference>
<keyword evidence="6" id="KW-1185">Reference proteome</keyword>
<dbReference type="Proteomes" id="UP001595533">
    <property type="component" value="Unassembled WGS sequence"/>
</dbReference>
<dbReference type="RefSeq" id="WP_077411120.1">
    <property type="nucleotide sequence ID" value="NZ_JBHRTS010000004.1"/>
</dbReference>
<dbReference type="PROSITE" id="PS01124">
    <property type="entry name" value="HTH_ARAC_FAMILY_2"/>
    <property type="match status" value="1"/>
</dbReference>
<dbReference type="Pfam" id="PF12833">
    <property type="entry name" value="HTH_18"/>
    <property type="match status" value="1"/>
</dbReference>
<dbReference type="InterPro" id="IPR050204">
    <property type="entry name" value="AraC_XylS_family_regulators"/>
</dbReference>
<name>A0ABV7JDV4_9GAMM</name>
<protein>
    <submittedName>
        <fullName evidence="5">Helix-turn-helix domain-containing protein</fullName>
    </submittedName>
</protein>